<evidence type="ECO:0008006" key="4">
    <source>
        <dbReference type="Google" id="ProtNLM"/>
    </source>
</evidence>
<protein>
    <recommendedName>
        <fullName evidence="4">ABC transporter domain-containing protein</fullName>
    </recommendedName>
</protein>
<dbReference type="EMBL" id="JAGDFM010000177">
    <property type="protein sequence ID" value="KAG7383419.1"/>
    <property type="molecule type" value="Genomic_DNA"/>
</dbReference>
<name>A0A8T1VTK5_9STRA</name>
<organism evidence="2 3">
    <name type="scientific">Phytophthora pseudosyringae</name>
    <dbReference type="NCBI Taxonomy" id="221518"/>
    <lineage>
        <taxon>Eukaryota</taxon>
        <taxon>Sar</taxon>
        <taxon>Stramenopiles</taxon>
        <taxon>Oomycota</taxon>
        <taxon>Peronosporomycetes</taxon>
        <taxon>Peronosporales</taxon>
        <taxon>Peronosporaceae</taxon>
        <taxon>Phytophthora</taxon>
    </lineage>
</organism>
<dbReference type="Proteomes" id="UP000694044">
    <property type="component" value="Unassembled WGS sequence"/>
</dbReference>
<comment type="caution">
    <text evidence="2">The sequence shown here is derived from an EMBL/GenBank/DDBJ whole genome shotgun (WGS) entry which is preliminary data.</text>
</comment>
<evidence type="ECO:0000256" key="1">
    <source>
        <dbReference type="SAM" id="MobiDB-lite"/>
    </source>
</evidence>
<evidence type="ECO:0000313" key="3">
    <source>
        <dbReference type="Proteomes" id="UP000694044"/>
    </source>
</evidence>
<keyword evidence="3" id="KW-1185">Reference proteome</keyword>
<reference evidence="2" key="1">
    <citation type="submission" date="2021-02" db="EMBL/GenBank/DDBJ databases">
        <authorList>
            <person name="Palmer J.M."/>
        </authorList>
    </citation>
    <scope>NUCLEOTIDE SEQUENCE</scope>
    <source>
        <strain evidence="2">SCRP734</strain>
    </source>
</reference>
<accession>A0A8T1VTK5</accession>
<sequence>MVTFSYVGMKGEQLSGGQKQRIAISTRHPEEPGDLASGRGRGCAGLGEREAGAGGSGQGGGAEVIIIAYHVRTREGFGWCFNYYFLVQRFPSVIPVPECRGRRMISSPLTLFSPPVVSPPVFGQSAMQFPPGHLRRQTPPPFNRTATMSF</sequence>
<feature type="region of interest" description="Disordered" evidence="1">
    <location>
        <begin position="18"/>
        <end position="59"/>
    </location>
</feature>
<gene>
    <name evidence="2" type="ORF">PHYPSEUDO_003659</name>
</gene>
<evidence type="ECO:0000313" key="2">
    <source>
        <dbReference type="EMBL" id="KAG7383419.1"/>
    </source>
</evidence>
<dbReference type="AlphaFoldDB" id="A0A8T1VTK5"/>
<proteinExistence type="predicted"/>